<dbReference type="AlphaFoldDB" id="A0A2S8FYZ5"/>
<organism evidence="2 3">
    <name type="scientific">Blastopirellula marina</name>
    <dbReference type="NCBI Taxonomy" id="124"/>
    <lineage>
        <taxon>Bacteria</taxon>
        <taxon>Pseudomonadati</taxon>
        <taxon>Planctomycetota</taxon>
        <taxon>Planctomycetia</taxon>
        <taxon>Pirellulales</taxon>
        <taxon>Pirellulaceae</taxon>
        <taxon>Blastopirellula</taxon>
    </lineage>
</organism>
<gene>
    <name evidence="2" type="ORF">C5Y96_08065</name>
</gene>
<protein>
    <submittedName>
        <fullName evidence="2">Uncharacterized protein</fullName>
    </submittedName>
</protein>
<comment type="caution">
    <text evidence="2">The sequence shown here is derived from an EMBL/GenBank/DDBJ whole genome shotgun (WGS) entry which is preliminary data.</text>
</comment>
<keyword evidence="1" id="KW-0812">Transmembrane</keyword>
<reference evidence="2 3" key="1">
    <citation type="submission" date="2018-02" db="EMBL/GenBank/DDBJ databases">
        <title>Comparative genomes isolates from brazilian mangrove.</title>
        <authorList>
            <person name="Araujo J.E."/>
            <person name="Taketani R.G."/>
            <person name="Silva M.C.P."/>
            <person name="Loureco M.V."/>
            <person name="Andreote F.D."/>
        </authorList>
    </citation>
    <scope>NUCLEOTIDE SEQUENCE [LARGE SCALE GENOMIC DNA]</scope>
    <source>
        <strain evidence="2 3">HEX-2 MGV</strain>
    </source>
</reference>
<keyword evidence="1" id="KW-0472">Membrane</keyword>
<feature type="transmembrane region" description="Helical" evidence="1">
    <location>
        <begin position="177"/>
        <end position="196"/>
    </location>
</feature>
<dbReference type="OrthoDB" id="291990at2"/>
<feature type="transmembrane region" description="Helical" evidence="1">
    <location>
        <begin position="108"/>
        <end position="127"/>
    </location>
</feature>
<keyword evidence="1" id="KW-1133">Transmembrane helix</keyword>
<evidence type="ECO:0000256" key="1">
    <source>
        <dbReference type="SAM" id="Phobius"/>
    </source>
</evidence>
<name>A0A2S8FYZ5_9BACT</name>
<feature type="transmembrane region" description="Helical" evidence="1">
    <location>
        <begin position="238"/>
        <end position="259"/>
    </location>
</feature>
<feature type="transmembrane region" description="Helical" evidence="1">
    <location>
        <begin position="48"/>
        <end position="69"/>
    </location>
</feature>
<feature type="transmembrane region" description="Helical" evidence="1">
    <location>
        <begin position="76"/>
        <end position="96"/>
    </location>
</feature>
<dbReference type="RefSeq" id="WP_105351769.1">
    <property type="nucleotide sequence ID" value="NZ_PUIA01000017.1"/>
</dbReference>
<accession>A0A2S8FYZ5</accession>
<feature type="transmembrane region" description="Helical" evidence="1">
    <location>
        <begin position="139"/>
        <end position="157"/>
    </location>
</feature>
<feature type="transmembrane region" description="Helical" evidence="1">
    <location>
        <begin position="203"/>
        <end position="226"/>
    </location>
</feature>
<evidence type="ECO:0000313" key="3">
    <source>
        <dbReference type="Proteomes" id="UP000240009"/>
    </source>
</evidence>
<dbReference type="EMBL" id="PUIA01000017">
    <property type="protein sequence ID" value="PQO37104.1"/>
    <property type="molecule type" value="Genomic_DNA"/>
</dbReference>
<proteinExistence type="predicted"/>
<evidence type="ECO:0000313" key="2">
    <source>
        <dbReference type="EMBL" id="PQO37104.1"/>
    </source>
</evidence>
<dbReference type="Proteomes" id="UP000240009">
    <property type="component" value="Unassembled WGS sequence"/>
</dbReference>
<feature type="transmembrane region" description="Helical" evidence="1">
    <location>
        <begin position="16"/>
        <end position="36"/>
    </location>
</feature>
<sequence>MNDAPPVTSRWKWPTAWQWLVIVWVVALNASPYAVGLWAAGDFGSIDWMIWSMLSGPFAHTGMLTFFLLAGGLPAFVRRLTFVTGMLAILAMLMLILDDQSVGTISWFLLEAATLSALMLASAWLFGVPPKPQRWSPQFSLAEILALTVLLGIFLWMLRLAEATSLDYWEQAQEIAFITYAIGCGIYLLPIGLATIMRGRKGLTAMIVVSLLLWTIFACVILGVLMLFERTLPLEEGAYLIIIYPASAIQLLLVWGTFFPLRVCFAGVLIVAPTPPVTAAQCKSDTLAASPENCRHSEHTDVPR</sequence>